<gene>
    <name evidence="5" type="ORF">Ocin01_01555</name>
</gene>
<keyword evidence="3" id="KW-0732">Signal</keyword>
<sequence>MTASACGIVCLLRALFFIILSARISHQFTLTGTYSDAEFYQEQSLEWEDIEVEFLTNVKGTKLHSNDFHVAKVTLPTSKTVSYTMHISKTEGLFHPDHLGITPDETENLKCAYSGTITENSESLHPKSGLVSLSSCHHEQGFEGLVLLPDNQYYIKPKLSPRFAKRSLTPGTKQKVPHKAFKVNSEKNPFKAGNVDVVLIASPEEVKDALAKSNSNIDALEDEEVAEDLSPAQHEMDSESIDISETFHEDNDCVGSNCNFLPPSPIALANRKKRPNKASQSTTSSSSTPPRVVEIAVFVDEKLFKVWEGRYPKETKTSLNQYVLAVINNMNSLYKQPTMTEKISFRLVHVEIQTQKPSYMKDYSGAATKYLKSFCEYAAEKNQMGSLWDHALLLTGWDLSEGGSSATAGIAWFSTMCINTLSCSLIEGSTFGFTINRTLSIIIIKEIGHGLGMDHDGQSPRNTKCDANSYLMSPTTGGGKTDWSKCSVQNFKDFLSKGYQGNPSPRCITKKGSKAGSPIQFKSIKLPGQQFDSNAQCEADCKACKPYITSAAPYNVRKYVVYSMLKYLQLL</sequence>
<dbReference type="PROSITE" id="PS50215">
    <property type="entry name" value="ADAM_MEPRO"/>
    <property type="match status" value="1"/>
</dbReference>
<comment type="caution">
    <text evidence="5">The sequence shown here is derived from an EMBL/GenBank/DDBJ whole genome shotgun (WGS) entry which is preliminary data.</text>
</comment>
<reference evidence="5 6" key="1">
    <citation type="journal article" date="2016" name="Genome Biol. Evol.">
        <title>Gene Family Evolution Reflects Adaptation to Soil Environmental Stressors in the Genome of the Collembolan Orchesella cincta.</title>
        <authorList>
            <person name="Faddeeva-Vakhrusheva A."/>
            <person name="Derks M.F."/>
            <person name="Anvar S.Y."/>
            <person name="Agamennone V."/>
            <person name="Suring W."/>
            <person name="Smit S."/>
            <person name="van Straalen N.M."/>
            <person name="Roelofs D."/>
        </authorList>
    </citation>
    <scope>NUCLEOTIDE SEQUENCE [LARGE SCALE GENOMIC DNA]</scope>
    <source>
        <tissue evidence="5">Mixed pool</tissue>
    </source>
</reference>
<dbReference type="OrthoDB" id="9942326at2759"/>
<comment type="caution">
    <text evidence="1">Lacks conserved residue(s) required for the propagation of feature annotation.</text>
</comment>
<dbReference type="Pfam" id="PF01421">
    <property type="entry name" value="Reprolysin"/>
    <property type="match status" value="1"/>
</dbReference>
<dbReference type="GO" id="GO:0007229">
    <property type="term" value="P:integrin-mediated signaling pathway"/>
    <property type="evidence" value="ECO:0007669"/>
    <property type="project" value="UniProtKB-KW"/>
</dbReference>
<keyword evidence="6" id="KW-1185">Reference proteome</keyword>
<organism evidence="5 6">
    <name type="scientific">Orchesella cincta</name>
    <name type="common">Springtail</name>
    <name type="synonym">Podura cincta</name>
    <dbReference type="NCBI Taxonomy" id="48709"/>
    <lineage>
        <taxon>Eukaryota</taxon>
        <taxon>Metazoa</taxon>
        <taxon>Ecdysozoa</taxon>
        <taxon>Arthropoda</taxon>
        <taxon>Hexapoda</taxon>
        <taxon>Collembola</taxon>
        <taxon>Entomobryomorpha</taxon>
        <taxon>Entomobryoidea</taxon>
        <taxon>Orchesellidae</taxon>
        <taxon>Orchesellinae</taxon>
        <taxon>Orchesella</taxon>
    </lineage>
</organism>
<dbReference type="SUPFAM" id="SSF55486">
    <property type="entry name" value="Metalloproteases ('zincins'), catalytic domain"/>
    <property type="match status" value="1"/>
</dbReference>
<evidence type="ECO:0000256" key="1">
    <source>
        <dbReference type="PROSITE-ProRule" id="PRU00276"/>
    </source>
</evidence>
<evidence type="ECO:0000313" key="5">
    <source>
        <dbReference type="EMBL" id="ODN05173.1"/>
    </source>
</evidence>
<protein>
    <submittedName>
        <fullName evidence="5">A disintegrin and metalloproteinase with thrombospondin motifs 18</fullName>
    </submittedName>
</protein>
<accession>A0A1D2NIR8</accession>
<dbReference type="GO" id="GO:0006508">
    <property type="term" value="P:proteolysis"/>
    <property type="evidence" value="ECO:0007669"/>
    <property type="project" value="InterPro"/>
</dbReference>
<dbReference type="AlphaFoldDB" id="A0A1D2NIR8"/>
<evidence type="ECO:0000259" key="4">
    <source>
        <dbReference type="PROSITE" id="PS50215"/>
    </source>
</evidence>
<feature type="compositionally biased region" description="Low complexity" evidence="2">
    <location>
        <begin position="279"/>
        <end position="288"/>
    </location>
</feature>
<feature type="active site" evidence="1">
    <location>
        <position position="446"/>
    </location>
</feature>
<keyword evidence="5" id="KW-0401">Integrin</keyword>
<proteinExistence type="predicted"/>
<evidence type="ECO:0000256" key="3">
    <source>
        <dbReference type="SAM" id="SignalP"/>
    </source>
</evidence>
<dbReference type="GO" id="GO:0004222">
    <property type="term" value="F:metalloendopeptidase activity"/>
    <property type="evidence" value="ECO:0007669"/>
    <property type="project" value="InterPro"/>
</dbReference>
<evidence type="ECO:0000313" key="6">
    <source>
        <dbReference type="Proteomes" id="UP000094527"/>
    </source>
</evidence>
<feature type="signal peptide" evidence="3">
    <location>
        <begin position="1"/>
        <end position="21"/>
    </location>
</feature>
<dbReference type="InterPro" id="IPR001590">
    <property type="entry name" value="Peptidase_M12B"/>
</dbReference>
<name>A0A1D2NIR8_ORCCI</name>
<feature type="chain" id="PRO_5008905631" evidence="3">
    <location>
        <begin position="22"/>
        <end position="571"/>
    </location>
</feature>
<dbReference type="Proteomes" id="UP000094527">
    <property type="component" value="Unassembled WGS sequence"/>
</dbReference>
<dbReference type="STRING" id="48709.A0A1D2NIR8"/>
<dbReference type="Gene3D" id="3.40.390.10">
    <property type="entry name" value="Collagenase (Catalytic Domain)"/>
    <property type="match status" value="1"/>
</dbReference>
<evidence type="ECO:0000256" key="2">
    <source>
        <dbReference type="SAM" id="MobiDB-lite"/>
    </source>
</evidence>
<dbReference type="InterPro" id="IPR024079">
    <property type="entry name" value="MetalloPept_cat_dom_sf"/>
</dbReference>
<dbReference type="EMBL" id="LJIJ01000029">
    <property type="protein sequence ID" value="ODN05173.1"/>
    <property type="molecule type" value="Genomic_DNA"/>
</dbReference>
<feature type="domain" description="Peptidase M12B" evidence="4">
    <location>
        <begin position="291"/>
        <end position="497"/>
    </location>
</feature>
<dbReference type="PANTHER" id="PTHR11905:SF247">
    <property type="entry name" value="PEPTIDASE M12B DOMAIN-CONTAINING PROTEIN"/>
    <property type="match status" value="1"/>
</dbReference>
<dbReference type="PANTHER" id="PTHR11905">
    <property type="entry name" value="ADAM A DISINTEGRIN AND METALLOPROTEASE DOMAIN"/>
    <property type="match status" value="1"/>
</dbReference>
<feature type="region of interest" description="Disordered" evidence="2">
    <location>
        <begin position="265"/>
        <end position="288"/>
    </location>
</feature>